<dbReference type="AlphaFoldDB" id="W4G7I6"/>
<dbReference type="RefSeq" id="XP_009835427.1">
    <property type="nucleotide sequence ID" value="XM_009837125.1"/>
</dbReference>
<feature type="transmembrane region" description="Helical" evidence="1">
    <location>
        <begin position="147"/>
        <end position="168"/>
    </location>
</feature>
<feature type="transmembrane region" description="Helical" evidence="1">
    <location>
        <begin position="84"/>
        <end position="102"/>
    </location>
</feature>
<organism evidence="2">
    <name type="scientific">Aphanomyces astaci</name>
    <name type="common">Crayfish plague agent</name>
    <dbReference type="NCBI Taxonomy" id="112090"/>
    <lineage>
        <taxon>Eukaryota</taxon>
        <taxon>Sar</taxon>
        <taxon>Stramenopiles</taxon>
        <taxon>Oomycota</taxon>
        <taxon>Saprolegniomycetes</taxon>
        <taxon>Saprolegniales</taxon>
        <taxon>Verrucalvaceae</taxon>
        <taxon>Aphanomyces</taxon>
    </lineage>
</organism>
<gene>
    <name evidence="2" type="ORF">H257_10546</name>
</gene>
<feature type="transmembrane region" description="Helical" evidence="1">
    <location>
        <begin position="56"/>
        <end position="77"/>
    </location>
</feature>
<evidence type="ECO:0000256" key="1">
    <source>
        <dbReference type="SAM" id="Phobius"/>
    </source>
</evidence>
<name>W4G7I6_APHAT</name>
<evidence type="ECO:0000313" key="2">
    <source>
        <dbReference type="EMBL" id="ETV74923.1"/>
    </source>
</evidence>
<keyword evidence="1" id="KW-0472">Membrane</keyword>
<keyword evidence="1" id="KW-0812">Transmembrane</keyword>
<proteinExistence type="predicted"/>
<dbReference type="VEuPathDB" id="FungiDB:H257_10546"/>
<dbReference type="EMBL" id="KI913142">
    <property type="protein sequence ID" value="ETV74923.1"/>
    <property type="molecule type" value="Genomic_DNA"/>
</dbReference>
<reference evidence="2" key="1">
    <citation type="submission" date="2013-12" db="EMBL/GenBank/DDBJ databases">
        <title>The Genome Sequence of Aphanomyces astaci APO3.</title>
        <authorList>
            <consortium name="The Broad Institute Genomics Platform"/>
            <person name="Russ C."/>
            <person name="Tyler B."/>
            <person name="van West P."/>
            <person name="Dieguez-Uribeondo J."/>
            <person name="Young S.K."/>
            <person name="Zeng Q."/>
            <person name="Gargeya S."/>
            <person name="Fitzgerald M."/>
            <person name="Abouelleil A."/>
            <person name="Alvarado L."/>
            <person name="Chapman S.B."/>
            <person name="Gainer-Dewar J."/>
            <person name="Goldberg J."/>
            <person name="Griggs A."/>
            <person name="Gujja S."/>
            <person name="Hansen M."/>
            <person name="Howarth C."/>
            <person name="Imamovic A."/>
            <person name="Ireland A."/>
            <person name="Larimer J."/>
            <person name="McCowan C."/>
            <person name="Murphy C."/>
            <person name="Pearson M."/>
            <person name="Poon T.W."/>
            <person name="Priest M."/>
            <person name="Roberts A."/>
            <person name="Saif S."/>
            <person name="Shea T."/>
            <person name="Sykes S."/>
            <person name="Wortman J."/>
            <person name="Nusbaum C."/>
            <person name="Birren B."/>
        </authorList>
    </citation>
    <scope>NUCLEOTIDE SEQUENCE [LARGE SCALE GENOMIC DNA]</scope>
    <source>
        <strain evidence="2">APO3</strain>
    </source>
</reference>
<sequence>MAQDAHITATSMRTSLVSALLAVVGTQSAACACSVWDMTEVVRGHAVYGGLSWDGVLFWLTPVLLIVLGCSCIRQWLEPSRPQATYLLILAAVAASTTFFSLPPAILRVGLSLCCCHEALCPDSASNVPPFAADACELAMETCTSGVYRQILHLVSVWLAIVCVMHTVTSQYRVYAGLATSRGTRLATCTSQHSSDFAPLGSTQPFKKDIL</sequence>
<keyword evidence="1" id="KW-1133">Transmembrane helix</keyword>
<protein>
    <submittedName>
        <fullName evidence="2">Uncharacterized protein</fullName>
    </submittedName>
</protein>
<dbReference type="OrthoDB" id="10282326at2759"/>
<dbReference type="GeneID" id="20812542"/>
<accession>W4G7I6</accession>